<dbReference type="STRING" id="304371.MCP_0598"/>
<dbReference type="EMBL" id="AP011532">
    <property type="protein sequence ID" value="BAI60670.1"/>
    <property type="molecule type" value="Genomic_DNA"/>
</dbReference>
<dbReference type="KEGG" id="mpd:MCP_0598"/>
<reference evidence="2" key="3">
    <citation type="journal article" date="2011" name="PLoS ONE">
        <title>Genome sequence of a mesophilic hydrogenotrophic methanogen Methanocella paludicola, the first cultivated representative of the order Methanocellales.</title>
        <authorList>
            <person name="Sakai S."/>
            <person name="Takaki Y."/>
            <person name="Shimamura S."/>
            <person name="Sekine M."/>
            <person name="Tajima T."/>
            <person name="Kosugi H."/>
            <person name="Ichikawa N."/>
            <person name="Tasumi E."/>
            <person name="Hiraki A.T."/>
            <person name="Shimizu A."/>
            <person name="Kato Y."/>
            <person name="Nishiko R."/>
            <person name="Mori K."/>
            <person name="Fujita N."/>
            <person name="Imachi H."/>
            <person name="Takai K."/>
        </authorList>
    </citation>
    <scope>NUCLEOTIDE SEQUENCE [LARGE SCALE GENOMIC DNA]</scope>
    <source>
        <strain evidence="2">DSM 17711 / JCM 13418 / NBRC 101707 / SANAE</strain>
    </source>
</reference>
<dbReference type="Proteomes" id="UP000001882">
    <property type="component" value="Chromosome"/>
</dbReference>
<gene>
    <name evidence="1" type="ordered locus">MCP_0598</name>
</gene>
<dbReference type="GeneID" id="8680659"/>
<evidence type="ECO:0000313" key="1">
    <source>
        <dbReference type="EMBL" id="BAI60670.1"/>
    </source>
</evidence>
<proteinExistence type="predicted"/>
<reference evidence="1 2" key="2">
    <citation type="journal article" date="2008" name="Int. J. Syst. Evol. Microbiol.">
        <title>Methanocella paludicola gen. nov., sp. nov., a methane-producing archaeon, the first isolate of the lineage 'Rice Cluster I', and proposal of the new archaeal order Methanocellales ord. nov.</title>
        <authorList>
            <person name="Sakai S."/>
            <person name="Imachi H."/>
            <person name="Hanada S."/>
            <person name="Ohashi A."/>
            <person name="Harada H."/>
            <person name="Kamagata Y."/>
        </authorList>
    </citation>
    <scope>NUCLEOTIDE SEQUENCE [LARGE SCALE GENOMIC DNA]</scope>
    <source>
        <strain evidence="2">DSM 17711 / JCM 13418 / NBRC 101707 / SANAE</strain>
    </source>
</reference>
<dbReference type="AlphaFoldDB" id="D1YW48"/>
<protein>
    <submittedName>
        <fullName evidence="1">Uncharacterized protein</fullName>
    </submittedName>
</protein>
<accession>D1YW48</accession>
<keyword evidence="2" id="KW-1185">Reference proteome</keyword>
<dbReference type="InParanoid" id="D1YW48"/>
<reference evidence="1 2" key="1">
    <citation type="journal article" date="2007" name="Appl. Environ. Microbiol.">
        <title>Isolation of key methanogens for global methane emission from rice paddy fields: a novel isolate affiliated with the clone cluster rice cluster I.</title>
        <authorList>
            <person name="Sakai S."/>
            <person name="Imachi H."/>
            <person name="Sekiguchi Y."/>
            <person name="Ohashi A."/>
            <person name="Harada H."/>
            <person name="Kamagata Y."/>
        </authorList>
    </citation>
    <scope>NUCLEOTIDE SEQUENCE [LARGE SCALE GENOMIC DNA]</scope>
    <source>
        <strain evidence="2">DSM 17711 / JCM 13418 / NBRC 101707 / SANAE</strain>
    </source>
</reference>
<evidence type="ECO:0000313" key="2">
    <source>
        <dbReference type="Proteomes" id="UP000001882"/>
    </source>
</evidence>
<organism evidence="1 2">
    <name type="scientific">Methanocella paludicola (strain DSM 17711 / JCM 13418 / NBRC 101707 / SANAE)</name>
    <dbReference type="NCBI Taxonomy" id="304371"/>
    <lineage>
        <taxon>Archaea</taxon>
        <taxon>Methanobacteriati</taxon>
        <taxon>Methanobacteriota</taxon>
        <taxon>Stenosarchaea group</taxon>
        <taxon>Methanomicrobia</taxon>
        <taxon>Methanocellales</taxon>
        <taxon>Methanocellaceae</taxon>
        <taxon>Methanocella</taxon>
    </lineage>
</organism>
<dbReference type="RefSeq" id="WP_012899350.1">
    <property type="nucleotide sequence ID" value="NC_013665.1"/>
</dbReference>
<sequence length="62" mass="7590">MLSNGEIYHMAFRLWEEVIKKHKQLSVVELRDHLKELNRQDMPQEQLEEKAREWIKEKTNQG</sequence>
<name>D1YW48_METPS</name>